<dbReference type="SUPFAM" id="SSF54427">
    <property type="entry name" value="NTF2-like"/>
    <property type="match status" value="1"/>
</dbReference>
<evidence type="ECO:0000259" key="1">
    <source>
        <dbReference type="Pfam" id="PF12680"/>
    </source>
</evidence>
<proteinExistence type="predicted"/>
<gene>
    <name evidence="2" type="ORF">UFOPK1835_01658</name>
</gene>
<protein>
    <submittedName>
        <fullName evidence="2">Unannotated protein</fullName>
    </submittedName>
</protein>
<dbReference type="Pfam" id="PF12680">
    <property type="entry name" value="SnoaL_2"/>
    <property type="match status" value="1"/>
</dbReference>
<name>A0A6J6HZM3_9ZZZZ</name>
<sequence>MASREEIVTVPDRYIAAVSAGDVDTIMSLYNDNPWVEDPIGEPAHEGAEGVRAFYQALADSGVKIKLTRITPVCVVGNEAAFSFKVDVDLGEMTISMVTIDTMVFDDDGRIARMRAFADSQASPDDRD</sequence>
<dbReference type="InterPro" id="IPR037401">
    <property type="entry name" value="SnoaL-like"/>
</dbReference>
<organism evidence="2">
    <name type="scientific">freshwater metagenome</name>
    <dbReference type="NCBI Taxonomy" id="449393"/>
    <lineage>
        <taxon>unclassified sequences</taxon>
        <taxon>metagenomes</taxon>
        <taxon>ecological metagenomes</taxon>
    </lineage>
</organism>
<accession>A0A6J6HZM3</accession>
<dbReference type="Gene3D" id="3.10.450.50">
    <property type="match status" value="1"/>
</dbReference>
<dbReference type="AlphaFoldDB" id="A0A6J6HZM3"/>
<reference evidence="2" key="1">
    <citation type="submission" date="2020-05" db="EMBL/GenBank/DDBJ databases">
        <authorList>
            <person name="Chiriac C."/>
            <person name="Salcher M."/>
            <person name="Ghai R."/>
            <person name="Kavagutti S V."/>
        </authorList>
    </citation>
    <scope>NUCLEOTIDE SEQUENCE</scope>
</reference>
<feature type="domain" description="SnoaL-like" evidence="1">
    <location>
        <begin position="13"/>
        <end position="114"/>
    </location>
</feature>
<dbReference type="InterPro" id="IPR032710">
    <property type="entry name" value="NTF2-like_dom_sf"/>
</dbReference>
<evidence type="ECO:0000313" key="2">
    <source>
        <dbReference type="EMBL" id="CAB4619531.1"/>
    </source>
</evidence>
<dbReference type="EMBL" id="CAEZUP010000088">
    <property type="protein sequence ID" value="CAB4619531.1"/>
    <property type="molecule type" value="Genomic_DNA"/>
</dbReference>